<dbReference type="EMBL" id="CP022098">
    <property type="protein sequence ID" value="ATB40004.1"/>
    <property type="molecule type" value="Genomic_DNA"/>
</dbReference>
<evidence type="ECO:0000313" key="2">
    <source>
        <dbReference type="Proteomes" id="UP000217257"/>
    </source>
</evidence>
<evidence type="ECO:0000313" key="1">
    <source>
        <dbReference type="EMBL" id="ATB40004.1"/>
    </source>
</evidence>
<accession>A0A250J7V6</accession>
<gene>
    <name evidence="1" type="ORF">CYFUS_005452</name>
</gene>
<name>A0A250J7V6_9BACT</name>
<reference evidence="1 2" key="1">
    <citation type="submission" date="2017-06" db="EMBL/GenBank/DDBJ databases">
        <title>Sequencing and comparative analysis of myxobacterial genomes.</title>
        <authorList>
            <person name="Rupp O."/>
            <person name="Goesmann A."/>
            <person name="Sogaard-Andersen L."/>
        </authorList>
    </citation>
    <scope>NUCLEOTIDE SEQUENCE [LARGE SCALE GENOMIC DNA]</scope>
    <source>
        <strain evidence="1 2">DSM 52655</strain>
    </source>
</reference>
<sequence length="62" mass="7181">MEYEASWTENTGPLDAPKLNLRDFSRNPFVRSPGCSTKRPTAHNAHDDVHVFRWLERVWPGS</sequence>
<protein>
    <submittedName>
        <fullName evidence="1">Uncharacterized protein</fullName>
    </submittedName>
</protein>
<dbReference type="Proteomes" id="UP000217257">
    <property type="component" value="Chromosome"/>
</dbReference>
<dbReference type="AlphaFoldDB" id="A0A250J7V6"/>
<dbReference type="KEGG" id="cfus:CYFUS_005452"/>
<organism evidence="1 2">
    <name type="scientific">Cystobacter fuscus</name>
    <dbReference type="NCBI Taxonomy" id="43"/>
    <lineage>
        <taxon>Bacteria</taxon>
        <taxon>Pseudomonadati</taxon>
        <taxon>Myxococcota</taxon>
        <taxon>Myxococcia</taxon>
        <taxon>Myxococcales</taxon>
        <taxon>Cystobacterineae</taxon>
        <taxon>Archangiaceae</taxon>
        <taxon>Cystobacter</taxon>
    </lineage>
</organism>
<proteinExistence type="predicted"/>